<protein>
    <submittedName>
        <fullName evidence="2">Uncharacterized protein</fullName>
    </submittedName>
</protein>
<accession>A0A9Q1GQI7</accession>
<dbReference type="AlphaFoldDB" id="A0A9Q1GQI7"/>
<gene>
    <name evidence="2" type="ORF">Cgig2_004290</name>
</gene>
<dbReference type="Proteomes" id="UP001153076">
    <property type="component" value="Unassembled WGS sequence"/>
</dbReference>
<proteinExistence type="predicted"/>
<feature type="compositionally biased region" description="Low complexity" evidence="1">
    <location>
        <begin position="153"/>
        <end position="170"/>
    </location>
</feature>
<feature type="region of interest" description="Disordered" evidence="1">
    <location>
        <begin position="109"/>
        <end position="273"/>
    </location>
</feature>
<comment type="caution">
    <text evidence="2">The sequence shown here is derived from an EMBL/GenBank/DDBJ whole genome shotgun (WGS) entry which is preliminary data.</text>
</comment>
<feature type="compositionally biased region" description="Basic and acidic residues" evidence="1">
    <location>
        <begin position="205"/>
        <end position="220"/>
    </location>
</feature>
<reference evidence="2" key="1">
    <citation type="submission" date="2022-04" db="EMBL/GenBank/DDBJ databases">
        <title>Carnegiea gigantea Genome sequencing and assembly v2.</title>
        <authorList>
            <person name="Copetti D."/>
            <person name="Sanderson M.J."/>
            <person name="Burquez A."/>
            <person name="Wojciechowski M.F."/>
        </authorList>
    </citation>
    <scope>NUCLEOTIDE SEQUENCE</scope>
    <source>
        <strain evidence="2">SGP5-SGP5p</strain>
        <tissue evidence="2">Aerial part</tissue>
    </source>
</reference>
<dbReference type="EMBL" id="JAKOGI010001551">
    <property type="protein sequence ID" value="KAJ8425066.1"/>
    <property type="molecule type" value="Genomic_DNA"/>
</dbReference>
<sequence length="273" mass="29392">MDGYLFFTSDDREFHVASLPYKPDFKFKGNVKVHKDSRRRPSDGWSIVVEKEENHKKVMMSRDTRSDMAMVFAAQEQPTMVEKPGCKICGRCGHEESICYEVIGYPPGWSTRGRGRGSRGARNNRGGRGAGRNRSYGRESAAAAIHQEEPHISGPAAASNSSAGTGPGSSERAHAGSSPADTPEPSPVQTHGAPAERGSNMLDNGESRDTGPGHTARVDEAPPAITHADPRAPLPRPTDDSGPHSSHPARSRQPPAHLDDYKTEKATAALIQP</sequence>
<evidence type="ECO:0000313" key="3">
    <source>
        <dbReference type="Proteomes" id="UP001153076"/>
    </source>
</evidence>
<keyword evidence="3" id="KW-1185">Reference proteome</keyword>
<name>A0A9Q1GQI7_9CARY</name>
<evidence type="ECO:0000256" key="1">
    <source>
        <dbReference type="SAM" id="MobiDB-lite"/>
    </source>
</evidence>
<organism evidence="2 3">
    <name type="scientific">Carnegiea gigantea</name>
    <dbReference type="NCBI Taxonomy" id="171969"/>
    <lineage>
        <taxon>Eukaryota</taxon>
        <taxon>Viridiplantae</taxon>
        <taxon>Streptophyta</taxon>
        <taxon>Embryophyta</taxon>
        <taxon>Tracheophyta</taxon>
        <taxon>Spermatophyta</taxon>
        <taxon>Magnoliopsida</taxon>
        <taxon>eudicotyledons</taxon>
        <taxon>Gunneridae</taxon>
        <taxon>Pentapetalae</taxon>
        <taxon>Caryophyllales</taxon>
        <taxon>Cactineae</taxon>
        <taxon>Cactaceae</taxon>
        <taxon>Cactoideae</taxon>
        <taxon>Echinocereeae</taxon>
        <taxon>Carnegiea</taxon>
    </lineage>
</organism>
<evidence type="ECO:0000313" key="2">
    <source>
        <dbReference type="EMBL" id="KAJ8425066.1"/>
    </source>
</evidence>